<accession>A0A397UGI2</accession>
<dbReference type="AlphaFoldDB" id="A0A397UGI2"/>
<evidence type="ECO:0008006" key="3">
    <source>
        <dbReference type="Google" id="ProtNLM"/>
    </source>
</evidence>
<gene>
    <name evidence="1" type="ORF">C2G38_2251480</name>
</gene>
<keyword evidence="2" id="KW-1185">Reference proteome</keyword>
<dbReference type="EMBL" id="QKWP01001394">
    <property type="protein sequence ID" value="RIB09284.1"/>
    <property type="molecule type" value="Genomic_DNA"/>
</dbReference>
<comment type="caution">
    <text evidence="1">The sequence shown here is derived from an EMBL/GenBank/DDBJ whole genome shotgun (WGS) entry which is preliminary data.</text>
</comment>
<dbReference type="Proteomes" id="UP000266673">
    <property type="component" value="Unassembled WGS sequence"/>
</dbReference>
<name>A0A397UGI2_9GLOM</name>
<organism evidence="1 2">
    <name type="scientific">Gigaspora rosea</name>
    <dbReference type="NCBI Taxonomy" id="44941"/>
    <lineage>
        <taxon>Eukaryota</taxon>
        <taxon>Fungi</taxon>
        <taxon>Fungi incertae sedis</taxon>
        <taxon>Mucoromycota</taxon>
        <taxon>Glomeromycotina</taxon>
        <taxon>Glomeromycetes</taxon>
        <taxon>Diversisporales</taxon>
        <taxon>Gigasporaceae</taxon>
        <taxon>Gigaspora</taxon>
    </lineage>
</organism>
<proteinExistence type="predicted"/>
<reference evidence="1 2" key="1">
    <citation type="submission" date="2018-06" db="EMBL/GenBank/DDBJ databases">
        <title>Comparative genomics reveals the genomic features of Rhizophagus irregularis, R. cerebriforme, R. diaphanum and Gigaspora rosea, and their symbiotic lifestyle signature.</title>
        <authorList>
            <person name="Morin E."/>
            <person name="San Clemente H."/>
            <person name="Chen E.C.H."/>
            <person name="De La Providencia I."/>
            <person name="Hainaut M."/>
            <person name="Kuo A."/>
            <person name="Kohler A."/>
            <person name="Murat C."/>
            <person name="Tang N."/>
            <person name="Roy S."/>
            <person name="Loubradou J."/>
            <person name="Henrissat B."/>
            <person name="Grigoriev I.V."/>
            <person name="Corradi N."/>
            <person name="Roux C."/>
            <person name="Martin F.M."/>
        </authorList>
    </citation>
    <scope>NUCLEOTIDE SEQUENCE [LARGE SCALE GENOMIC DNA]</scope>
    <source>
        <strain evidence="1 2">DAOM 194757</strain>
    </source>
</reference>
<evidence type="ECO:0000313" key="1">
    <source>
        <dbReference type="EMBL" id="RIB09284.1"/>
    </source>
</evidence>
<evidence type="ECO:0000313" key="2">
    <source>
        <dbReference type="Proteomes" id="UP000266673"/>
    </source>
</evidence>
<dbReference type="OrthoDB" id="2409584at2759"/>
<protein>
    <recommendedName>
        <fullName evidence="3">HAT C-terminal dimerisation domain-containing protein</fullName>
    </recommendedName>
</protein>
<sequence length="83" mass="9421">MIIRIMSKFPKYQLPCAAHTLHRLIPTEITLCVKKTIIYRRLQVISRGKIKPDGTILSIPATSVPSERLFSDAGNIHVFKHPN</sequence>